<gene>
    <name evidence="1" type="ORF">SAMN06296036_13632</name>
</gene>
<dbReference type="Proteomes" id="UP000192907">
    <property type="component" value="Unassembled WGS sequence"/>
</dbReference>
<dbReference type="InterPro" id="IPR001753">
    <property type="entry name" value="Enoyl-CoA_hydra/iso"/>
</dbReference>
<dbReference type="PANTHER" id="PTHR11941:SF54">
    <property type="entry name" value="ENOYL-COA HYDRATASE, MITOCHONDRIAL"/>
    <property type="match status" value="1"/>
</dbReference>
<dbReference type="AlphaFoldDB" id="A0A1Y6CPX9"/>
<dbReference type="GO" id="GO:0006635">
    <property type="term" value="P:fatty acid beta-oxidation"/>
    <property type="evidence" value="ECO:0007669"/>
    <property type="project" value="TreeGrafter"/>
</dbReference>
<dbReference type="PANTHER" id="PTHR11941">
    <property type="entry name" value="ENOYL-COA HYDRATASE-RELATED"/>
    <property type="match status" value="1"/>
</dbReference>
<dbReference type="STRING" id="1513793.SAMN06296036_13632"/>
<dbReference type="NCBIfam" id="NF004858">
    <property type="entry name" value="PRK06213.1"/>
    <property type="match status" value="1"/>
</dbReference>
<dbReference type="SUPFAM" id="SSF52096">
    <property type="entry name" value="ClpP/crotonase"/>
    <property type="match status" value="1"/>
</dbReference>
<organism evidence="1 2">
    <name type="scientific">Pseudobacteriovorax antillogorgiicola</name>
    <dbReference type="NCBI Taxonomy" id="1513793"/>
    <lineage>
        <taxon>Bacteria</taxon>
        <taxon>Pseudomonadati</taxon>
        <taxon>Bdellovibrionota</taxon>
        <taxon>Oligoflexia</taxon>
        <taxon>Oligoflexales</taxon>
        <taxon>Pseudobacteriovoracaceae</taxon>
        <taxon>Pseudobacteriovorax</taxon>
    </lineage>
</organism>
<dbReference type="Pfam" id="PF00378">
    <property type="entry name" value="ECH_1"/>
    <property type="match status" value="1"/>
</dbReference>
<dbReference type="OrthoDB" id="8640486at2"/>
<dbReference type="RefSeq" id="WP_132325864.1">
    <property type="nucleotide sequence ID" value="NZ_FWZT01000036.1"/>
</dbReference>
<dbReference type="GO" id="GO:0003824">
    <property type="term" value="F:catalytic activity"/>
    <property type="evidence" value="ECO:0007669"/>
    <property type="project" value="UniProtKB-ARBA"/>
</dbReference>
<reference evidence="2" key="1">
    <citation type="submission" date="2017-04" db="EMBL/GenBank/DDBJ databases">
        <authorList>
            <person name="Varghese N."/>
            <person name="Submissions S."/>
        </authorList>
    </citation>
    <scope>NUCLEOTIDE SEQUENCE [LARGE SCALE GENOMIC DNA]</scope>
    <source>
        <strain evidence="2">RKEM611</strain>
    </source>
</reference>
<accession>A0A1Y6CPX9</accession>
<dbReference type="InterPro" id="IPR029045">
    <property type="entry name" value="ClpP/crotonase-like_dom_sf"/>
</dbReference>
<name>A0A1Y6CPX9_9BACT</name>
<protein>
    <submittedName>
        <fullName evidence="1">Enoyl-CoA hydratase</fullName>
    </submittedName>
</protein>
<dbReference type="EMBL" id="FWZT01000036">
    <property type="protein sequence ID" value="SMF81230.1"/>
    <property type="molecule type" value="Genomic_DNA"/>
</dbReference>
<dbReference type="Gene3D" id="3.90.226.10">
    <property type="entry name" value="2-enoyl-CoA Hydratase, Chain A, domain 1"/>
    <property type="match status" value="1"/>
</dbReference>
<keyword evidence="2" id="KW-1185">Reference proteome</keyword>
<proteinExistence type="predicted"/>
<evidence type="ECO:0000313" key="2">
    <source>
        <dbReference type="Proteomes" id="UP000192907"/>
    </source>
</evidence>
<sequence>MGTHCSSEVVDSVGLVKLHSGKVNAFSHDMIEELHQIFDDHRDNEQVKAVILTGQEGIFSGGFDLKVMKESHEAAMALVKAGGQLLTKLYLYEKPLIIACSGHAMAMGAIMLFVGDVRLGTQGQFKIGLNETAIGMTLPKLAVALAKDRISPAMLTRAVAIGEIFSPDEAQEAGYLDKVVVPQDLEQTALAYAMQIGNNVQLHAFAANKRRLREVTLESVANIWD</sequence>
<evidence type="ECO:0000313" key="1">
    <source>
        <dbReference type="EMBL" id="SMF81230.1"/>
    </source>
</evidence>
<dbReference type="CDD" id="cd06558">
    <property type="entry name" value="crotonase-like"/>
    <property type="match status" value="1"/>
</dbReference>